<dbReference type="Proteomes" id="UP000826195">
    <property type="component" value="Unassembled WGS sequence"/>
</dbReference>
<dbReference type="EMBL" id="JAHXZJ010002237">
    <property type="protein sequence ID" value="KAH0546697.1"/>
    <property type="molecule type" value="Genomic_DNA"/>
</dbReference>
<evidence type="ECO:0000256" key="1">
    <source>
        <dbReference type="SAM" id="MobiDB-lite"/>
    </source>
</evidence>
<dbReference type="AlphaFoldDB" id="A0AAV7I795"/>
<name>A0AAV7I795_COTGL</name>
<keyword evidence="3" id="KW-1185">Reference proteome</keyword>
<proteinExistence type="predicted"/>
<evidence type="ECO:0000313" key="2">
    <source>
        <dbReference type="EMBL" id="KAH0546697.1"/>
    </source>
</evidence>
<organism evidence="2 3">
    <name type="scientific">Cotesia glomerata</name>
    <name type="common">Lepidopteran parasitic wasp</name>
    <name type="synonym">Apanteles glomeratus</name>
    <dbReference type="NCBI Taxonomy" id="32391"/>
    <lineage>
        <taxon>Eukaryota</taxon>
        <taxon>Metazoa</taxon>
        <taxon>Ecdysozoa</taxon>
        <taxon>Arthropoda</taxon>
        <taxon>Hexapoda</taxon>
        <taxon>Insecta</taxon>
        <taxon>Pterygota</taxon>
        <taxon>Neoptera</taxon>
        <taxon>Endopterygota</taxon>
        <taxon>Hymenoptera</taxon>
        <taxon>Apocrita</taxon>
        <taxon>Ichneumonoidea</taxon>
        <taxon>Braconidae</taxon>
        <taxon>Microgastrinae</taxon>
        <taxon>Cotesia</taxon>
    </lineage>
</organism>
<evidence type="ECO:0000313" key="3">
    <source>
        <dbReference type="Proteomes" id="UP000826195"/>
    </source>
</evidence>
<feature type="region of interest" description="Disordered" evidence="1">
    <location>
        <begin position="1"/>
        <end position="24"/>
    </location>
</feature>
<protein>
    <submittedName>
        <fullName evidence="2">Uncharacterized protein</fullName>
    </submittedName>
</protein>
<reference evidence="2 3" key="1">
    <citation type="journal article" date="2021" name="J. Hered.">
        <title>A chromosome-level genome assembly of the parasitoid wasp, Cotesia glomerata (Hymenoptera: Braconidae).</title>
        <authorList>
            <person name="Pinto B.J."/>
            <person name="Weis J.J."/>
            <person name="Gamble T."/>
            <person name="Ode P.J."/>
            <person name="Paul R."/>
            <person name="Zaspel J.M."/>
        </authorList>
    </citation>
    <scope>NUCLEOTIDE SEQUENCE [LARGE SCALE GENOMIC DNA]</scope>
    <source>
        <strain evidence="2">CgM1</strain>
    </source>
</reference>
<comment type="caution">
    <text evidence="2">The sequence shown here is derived from an EMBL/GenBank/DDBJ whole genome shotgun (WGS) entry which is preliminary data.</text>
</comment>
<sequence length="209" mass="24355">MAMSRKRSYEEGETSGPNKREPLTTLNLNRAHKKFYLSEGNYKKQPDDSTSLNGYIFQFSTLGAMYGKAKLFTIIDSTSWPSRYVRKVTMKQNTVQNIYEFEELVNARLQYLKKFCEPCDVCIKQLLAPVTEILPKIQTNFGSIELSEEMMHKFVVAGLKNNNVIEKIRKQLKEKEGEFTWFNDAYVDLVIYELILFFDKDIMAQVKLV</sequence>
<accession>A0AAV7I795</accession>
<gene>
    <name evidence="2" type="ORF">KQX54_013801</name>
</gene>